<evidence type="ECO:0000256" key="4">
    <source>
        <dbReference type="ARBA" id="ARBA00023014"/>
    </source>
</evidence>
<reference evidence="6 7" key="1">
    <citation type="submission" date="2015-10" db="EMBL/GenBank/DDBJ databases">
        <title>Draft genome sequence of Streptomyces cellostaticus DSM 40189, type strain for the species Streptomyces cellostaticus.</title>
        <authorList>
            <person name="Ruckert C."/>
            <person name="Winkler A."/>
            <person name="Kalinowski J."/>
            <person name="Kampfer P."/>
            <person name="Glaeser S."/>
        </authorList>
    </citation>
    <scope>NUCLEOTIDE SEQUENCE [LARGE SCALE GENOMIC DNA]</scope>
    <source>
        <strain evidence="6 7">DSM 40189</strain>
    </source>
</reference>
<dbReference type="SMART" id="SM00729">
    <property type="entry name" value="Elp3"/>
    <property type="match status" value="1"/>
</dbReference>
<dbReference type="STRING" id="67285.AQI88_31265"/>
<dbReference type="InterPro" id="IPR023867">
    <property type="entry name" value="Sulphatase_maturase_rSAM"/>
</dbReference>
<dbReference type="GO" id="GO:0046872">
    <property type="term" value="F:metal ion binding"/>
    <property type="evidence" value="ECO:0007669"/>
    <property type="project" value="UniProtKB-KW"/>
</dbReference>
<dbReference type="GO" id="GO:0016491">
    <property type="term" value="F:oxidoreductase activity"/>
    <property type="evidence" value="ECO:0007669"/>
    <property type="project" value="InterPro"/>
</dbReference>
<dbReference type="SFLD" id="SFLDS00029">
    <property type="entry name" value="Radical_SAM"/>
    <property type="match status" value="1"/>
</dbReference>
<dbReference type="SFLD" id="SFLDG01072">
    <property type="entry name" value="dehydrogenase_like"/>
    <property type="match status" value="1"/>
</dbReference>
<comment type="caution">
    <text evidence="6">The sequence shown here is derived from an EMBL/GenBank/DDBJ whole genome shotgun (WGS) entry which is preliminary data.</text>
</comment>
<name>A0A117PUJ4_9ACTN</name>
<accession>A0A117PUJ4</accession>
<dbReference type="InterPro" id="IPR058240">
    <property type="entry name" value="rSAM_sf"/>
</dbReference>
<keyword evidence="7" id="KW-1185">Reference proteome</keyword>
<dbReference type="PANTHER" id="PTHR43273">
    <property type="entry name" value="ANAEROBIC SULFATASE-MATURATING ENZYME HOMOLOG ASLB-RELATED"/>
    <property type="match status" value="1"/>
</dbReference>
<dbReference type="NCBIfam" id="NF041718">
    <property type="entry name" value="rSAM_phane_AMC"/>
    <property type="match status" value="1"/>
</dbReference>
<sequence>MASTASVVFLQPVTLCNLDCSYCYLPQRAVFRRMSVDVADAVARAVSVWSDAHPVHVVWHGGEPLVLGVPGFVELLGRFRAGLHRVGHAVQTNGTLIDDAWCEVFIRHRVGVTVSLDGPEPFNRDRVTRGGGESLDRALRGIAALRRHHLPFGAIAVVQDPDPDRAGELYDWFSALGCHSLGINIVERKGTRAQASVDDERVTAFWSALAVHWRKDQRLRIREFDHALRYVAAELDGRARERAMAPRDPLPMIGWNGDVTMFGPDLLGFSSPRLGAFTVGNVADAELTEILERAAESGWVEEVLDGIEACRTACDHYAYCFGGQPANKYFETGRFDVTETTYCRNSKKRLMKGLMRGVREARGA</sequence>
<protein>
    <recommendedName>
        <fullName evidence="5">Radical SAM core domain-containing protein</fullName>
    </recommendedName>
</protein>
<dbReference type="InterPro" id="IPR006638">
    <property type="entry name" value="Elp3/MiaA/NifB-like_rSAM"/>
</dbReference>
<proteinExistence type="predicted"/>
<dbReference type="EMBL" id="LMWL01000061">
    <property type="protein sequence ID" value="KUM92662.1"/>
    <property type="molecule type" value="Genomic_DNA"/>
</dbReference>
<dbReference type="AlphaFoldDB" id="A0A117PUJ4"/>
<dbReference type="Pfam" id="PF04055">
    <property type="entry name" value="Radical_SAM"/>
    <property type="match status" value="1"/>
</dbReference>
<dbReference type="SFLD" id="SFLDG01067">
    <property type="entry name" value="SPASM/twitch_domain_containing"/>
    <property type="match status" value="1"/>
</dbReference>
<dbReference type="CDD" id="cd01335">
    <property type="entry name" value="Radical_SAM"/>
    <property type="match status" value="1"/>
</dbReference>
<organism evidence="6 7">
    <name type="scientific">Streptomyces cellostaticus</name>
    <dbReference type="NCBI Taxonomy" id="67285"/>
    <lineage>
        <taxon>Bacteria</taxon>
        <taxon>Bacillati</taxon>
        <taxon>Actinomycetota</taxon>
        <taxon>Actinomycetes</taxon>
        <taxon>Kitasatosporales</taxon>
        <taxon>Streptomycetaceae</taxon>
        <taxon>Streptomyces</taxon>
    </lineage>
</organism>
<keyword evidence="1" id="KW-0949">S-adenosyl-L-methionine</keyword>
<gene>
    <name evidence="6" type="ORF">AQI88_31265</name>
</gene>
<keyword evidence="3" id="KW-0408">Iron</keyword>
<keyword evidence="2" id="KW-0479">Metal-binding</keyword>
<dbReference type="PANTHER" id="PTHR43273:SF8">
    <property type="entry name" value="RADICAL SAM DOMAIN PROTEIN"/>
    <property type="match status" value="1"/>
</dbReference>
<dbReference type="Proteomes" id="UP000054241">
    <property type="component" value="Unassembled WGS sequence"/>
</dbReference>
<dbReference type="InterPro" id="IPR007197">
    <property type="entry name" value="rSAM"/>
</dbReference>
<evidence type="ECO:0000256" key="2">
    <source>
        <dbReference type="ARBA" id="ARBA00022723"/>
    </source>
</evidence>
<evidence type="ECO:0000313" key="6">
    <source>
        <dbReference type="EMBL" id="KUM92662.1"/>
    </source>
</evidence>
<dbReference type="SFLD" id="SFLDG01386">
    <property type="entry name" value="main_SPASM_domain-containing"/>
    <property type="match status" value="1"/>
</dbReference>
<evidence type="ECO:0000259" key="5">
    <source>
        <dbReference type="PROSITE" id="PS51918"/>
    </source>
</evidence>
<dbReference type="Gene3D" id="3.20.20.70">
    <property type="entry name" value="Aldolase class I"/>
    <property type="match status" value="1"/>
</dbReference>
<dbReference type="PROSITE" id="PS51918">
    <property type="entry name" value="RADICAL_SAM"/>
    <property type="match status" value="1"/>
</dbReference>
<dbReference type="SUPFAM" id="SSF102114">
    <property type="entry name" value="Radical SAM enzymes"/>
    <property type="match status" value="1"/>
</dbReference>
<evidence type="ECO:0000256" key="3">
    <source>
        <dbReference type="ARBA" id="ARBA00023004"/>
    </source>
</evidence>
<evidence type="ECO:0000313" key="7">
    <source>
        <dbReference type="Proteomes" id="UP000054241"/>
    </source>
</evidence>
<feature type="domain" description="Radical SAM core" evidence="5">
    <location>
        <begin position="1"/>
        <end position="222"/>
    </location>
</feature>
<keyword evidence="4" id="KW-0411">Iron-sulfur</keyword>
<evidence type="ECO:0000256" key="1">
    <source>
        <dbReference type="ARBA" id="ARBA00022691"/>
    </source>
</evidence>
<dbReference type="InterPro" id="IPR013785">
    <property type="entry name" value="Aldolase_TIM"/>
</dbReference>
<dbReference type="GO" id="GO:0051536">
    <property type="term" value="F:iron-sulfur cluster binding"/>
    <property type="evidence" value="ECO:0007669"/>
    <property type="project" value="UniProtKB-KW"/>
</dbReference>